<dbReference type="STRING" id="1035.BN961_03714"/>
<accession>A0A090MSH3</accession>
<protein>
    <submittedName>
        <fullName evidence="1">Uncharacterized protein</fullName>
    </submittedName>
</protein>
<comment type="caution">
    <text evidence="1">The sequence shown here is derived from an EMBL/GenBank/DDBJ whole genome shotgun (WGS) entry which is preliminary data.</text>
</comment>
<name>A0A090MSH3_AFIFE</name>
<evidence type="ECO:0000313" key="1">
    <source>
        <dbReference type="EMBL" id="CEG10276.1"/>
    </source>
</evidence>
<dbReference type="Proteomes" id="UP000035762">
    <property type="component" value="Unassembled WGS sequence"/>
</dbReference>
<dbReference type="AlphaFoldDB" id="A0A090MSH3"/>
<organism evidence="1 2">
    <name type="scientific">Afipia felis</name>
    <name type="common">Cat scratch disease bacillus</name>
    <dbReference type="NCBI Taxonomy" id="1035"/>
    <lineage>
        <taxon>Bacteria</taxon>
        <taxon>Pseudomonadati</taxon>
        <taxon>Pseudomonadota</taxon>
        <taxon>Alphaproteobacteria</taxon>
        <taxon>Hyphomicrobiales</taxon>
        <taxon>Nitrobacteraceae</taxon>
        <taxon>Afipia</taxon>
    </lineage>
</organism>
<gene>
    <name evidence="1" type="ORF">BN961_03714</name>
</gene>
<sequence>MLQILPKGVLHFPGTGINDNLADKAKKLGIPVWKFGGA</sequence>
<dbReference type="EMBL" id="CCAZ020000002">
    <property type="protein sequence ID" value="CEG10276.1"/>
    <property type="molecule type" value="Genomic_DNA"/>
</dbReference>
<keyword evidence="2" id="KW-1185">Reference proteome</keyword>
<evidence type="ECO:0000313" key="2">
    <source>
        <dbReference type="Proteomes" id="UP000035762"/>
    </source>
</evidence>
<proteinExistence type="predicted"/>
<reference evidence="1 2" key="1">
    <citation type="journal article" date="2014" name="Genome Announc.">
        <title>Genome Sequence of Afipia felis Strain 76713, Isolated in Hospital Water Using an Amoeba Co-Culture Procedure.</title>
        <authorList>
            <person name="Benamar S."/>
            <person name="La Scola B."/>
            <person name="Croce O."/>
        </authorList>
    </citation>
    <scope>NUCLEOTIDE SEQUENCE [LARGE SCALE GENOMIC DNA]</scope>
    <source>
        <strain evidence="1 2">76713</strain>
    </source>
</reference>